<feature type="domain" description="Pyridoxamine 5'-phosphate oxidase N-terminal" evidence="1">
    <location>
        <begin position="114"/>
        <end position="241"/>
    </location>
</feature>
<dbReference type="Proteomes" id="UP000323946">
    <property type="component" value="Unassembled WGS sequence"/>
</dbReference>
<proteinExistence type="predicted"/>
<reference evidence="2 3" key="1">
    <citation type="submission" date="2019-09" db="EMBL/GenBank/DDBJ databases">
        <title>Draft genome sequence of the thermophilic Saccharopolyspora hirsuta VKM Ac-666T.</title>
        <authorList>
            <person name="Lobastova T.G."/>
            <person name="Fokina V."/>
            <person name="Bragin E.Y."/>
            <person name="Shtratnikova V.Y."/>
            <person name="Starodumova I.P."/>
            <person name="Tarlachkov S.V."/>
            <person name="Donova M.V."/>
        </authorList>
    </citation>
    <scope>NUCLEOTIDE SEQUENCE [LARGE SCALE GENOMIC DNA]</scope>
    <source>
        <strain evidence="2 3">VKM Ac-666</strain>
    </source>
</reference>
<name>A0A5M7BJC3_SACHI</name>
<dbReference type="InterPro" id="IPR011576">
    <property type="entry name" value="Pyridox_Oxase_N"/>
</dbReference>
<organism evidence="2 3">
    <name type="scientific">Saccharopolyspora hirsuta</name>
    <dbReference type="NCBI Taxonomy" id="1837"/>
    <lineage>
        <taxon>Bacteria</taxon>
        <taxon>Bacillati</taxon>
        <taxon>Actinomycetota</taxon>
        <taxon>Actinomycetes</taxon>
        <taxon>Pseudonocardiales</taxon>
        <taxon>Pseudonocardiaceae</taxon>
        <taxon>Saccharopolyspora</taxon>
    </lineage>
</organism>
<dbReference type="OrthoDB" id="9786134at2"/>
<protein>
    <recommendedName>
        <fullName evidence="1">Pyridoxamine 5'-phosphate oxidase N-terminal domain-containing protein</fullName>
    </recommendedName>
</protein>
<sequence length="288" mass="32083">MNLSGEPSIHLCEWRGRRDTVSRVSPDHPTPTGTADEALLDLELSDPSTPTDSSQVSTPLQHHALDVAPRDPFAEEDRPVPLPGSTGEHLLQQAYGTEKRARRFYDDQVLDHLNSEMKAFIGRMELAFVATADARGECDSSLRAGPPGFIEVLDDRHVCYPEYRGNGVMASLGNISENPHVGILLVDFVTDLIGLHLNGKARIVEDADLRAIHPALPAEFDRGRTPERWVVVQVEEAYIHCRKHIPRMVPVLRQRTWGTDDVKRKGGDYFAAKGTPRPWHRVEPVSAN</sequence>
<dbReference type="InterPro" id="IPR012349">
    <property type="entry name" value="Split_barrel_FMN-bd"/>
</dbReference>
<evidence type="ECO:0000259" key="1">
    <source>
        <dbReference type="Pfam" id="PF01243"/>
    </source>
</evidence>
<dbReference type="EMBL" id="VWPH01000013">
    <property type="protein sequence ID" value="KAA5829063.1"/>
    <property type="molecule type" value="Genomic_DNA"/>
</dbReference>
<comment type="caution">
    <text evidence="2">The sequence shown here is derived from an EMBL/GenBank/DDBJ whole genome shotgun (WGS) entry which is preliminary data.</text>
</comment>
<dbReference type="Pfam" id="PF01243">
    <property type="entry name" value="PNPOx_N"/>
    <property type="match status" value="1"/>
</dbReference>
<evidence type="ECO:0000313" key="3">
    <source>
        <dbReference type="Proteomes" id="UP000323946"/>
    </source>
</evidence>
<dbReference type="PANTHER" id="PTHR42815:SF2">
    <property type="entry name" value="FAD-BINDING, PUTATIVE (AFU_ORTHOLOGUE AFUA_6G07600)-RELATED"/>
    <property type="match status" value="1"/>
</dbReference>
<accession>A0A5M7BJC3</accession>
<dbReference type="PANTHER" id="PTHR42815">
    <property type="entry name" value="FAD-BINDING, PUTATIVE (AFU_ORTHOLOGUE AFUA_6G07600)-RELATED"/>
    <property type="match status" value="1"/>
</dbReference>
<dbReference type="AlphaFoldDB" id="A0A5M7BJC3"/>
<dbReference type="SUPFAM" id="SSF50475">
    <property type="entry name" value="FMN-binding split barrel"/>
    <property type="match status" value="1"/>
</dbReference>
<evidence type="ECO:0000313" key="2">
    <source>
        <dbReference type="EMBL" id="KAA5829063.1"/>
    </source>
</evidence>
<gene>
    <name evidence="2" type="ORF">F1721_25615</name>
</gene>
<keyword evidence="3" id="KW-1185">Reference proteome</keyword>
<dbReference type="Gene3D" id="2.30.110.10">
    <property type="entry name" value="Electron Transport, Fmn-binding Protein, Chain A"/>
    <property type="match status" value="1"/>
</dbReference>